<dbReference type="CDD" id="cd14686">
    <property type="entry name" value="bZIP"/>
    <property type="match status" value="1"/>
</dbReference>
<organism evidence="10 11">
    <name type="scientific">Octopus sinensis</name>
    <name type="common">East Asian common octopus</name>
    <dbReference type="NCBI Taxonomy" id="2607531"/>
    <lineage>
        <taxon>Eukaryota</taxon>
        <taxon>Metazoa</taxon>
        <taxon>Spiralia</taxon>
        <taxon>Lophotrochozoa</taxon>
        <taxon>Mollusca</taxon>
        <taxon>Cephalopoda</taxon>
        <taxon>Coleoidea</taxon>
        <taxon>Octopodiformes</taxon>
        <taxon>Octopoda</taxon>
        <taxon>Incirrata</taxon>
        <taxon>Octopodidae</taxon>
        <taxon>Octopus</taxon>
    </lineage>
</organism>
<feature type="domain" description="Root UVB sensitive protein C-terminal" evidence="9">
    <location>
        <begin position="694"/>
        <end position="851"/>
    </location>
</feature>
<feature type="region of interest" description="Disordered" evidence="7">
    <location>
        <begin position="1"/>
        <end position="111"/>
    </location>
</feature>
<evidence type="ECO:0000259" key="8">
    <source>
        <dbReference type="Pfam" id="PF04884"/>
    </source>
</evidence>
<feature type="coiled-coil region" evidence="6">
    <location>
        <begin position="226"/>
        <end position="428"/>
    </location>
</feature>
<dbReference type="Pfam" id="PF04884">
    <property type="entry name" value="UVB_sens_prot"/>
    <property type="match status" value="1"/>
</dbReference>
<evidence type="ECO:0000256" key="1">
    <source>
        <dbReference type="ARBA" id="ARBA00004370"/>
    </source>
</evidence>
<evidence type="ECO:0000256" key="7">
    <source>
        <dbReference type="SAM" id="MobiDB-lite"/>
    </source>
</evidence>
<evidence type="ECO:0000256" key="3">
    <source>
        <dbReference type="ARBA" id="ARBA00022692"/>
    </source>
</evidence>
<proteinExistence type="inferred from homology"/>
<evidence type="ECO:0000256" key="5">
    <source>
        <dbReference type="ARBA" id="ARBA00023136"/>
    </source>
</evidence>
<dbReference type="PANTHER" id="PTHR12770:SF31">
    <property type="entry name" value="RUS FAMILY MEMBER 1"/>
    <property type="match status" value="1"/>
</dbReference>
<keyword evidence="6" id="KW-0175">Coiled coil</keyword>
<dbReference type="RefSeq" id="XP_036369410.1">
    <property type="nucleotide sequence ID" value="XM_036513517.1"/>
</dbReference>
<gene>
    <name evidence="11" type="primary">LOC115224812</name>
</gene>
<dbReference type="InterPro" id="IPR055412">
    <property type="entry name" value="UVB_sens_C"/>
</dbReference>
<keyword evidence="3" id="KW-0812">Transmembrane</keyword>
<comment type="similarity">
    <text evidence="2">Belongs to the RUS1 family.</text>
</comment>
<dbReference type="InterPro" id="IPR006968">
    <property type="entry name" value="RUS_fam"/>
</dbReference>
<evidence type="ECO:0000313" key="10">
    <source>
        <dbReference type="Proteomes" id="UP000515154"/>
    </source>
</evidence>
<feature type="compositionally biased region" description="Basic and acidic residues" evidence="7">
    <location>
        <begin position="11"/>
        <end position="20"/>
    </location>
</feature>
<name>A0A7E6FPH8_9MOLL</name>
<evidence type="ECO:0000259" key="9">
    <source>
        <dbReference type="Pfam" id="PF24160"/>
    </source>
</evidence>
<keyword evidence="4" id="KW-1133">Transmembrane helix</keyword>
<keyword evidence="5" id="KW-0472">Membrane</keyword>
<evidence type="ECO:0000256" key="4">
    <source>
        <dbReference type="ARBA" id="ARBA00022989"/>
    </source>
</evidence>
<protein>
    <submittedName>
        <fullName evidence="11">Uncharacterized protein LOC115224812 isoform X1</fullName>
    </submittedName>
</protein>
<accession>A0A7E6FPH8</accession>
<sequence length="859" mass="97497">METSPLSVLHEVPEHLEKADPIPAVSEQAVELESSTSKGNLKTNELKFKNDQEEPEANNSSENSEFTDSWELTESVSPSEGSRQQRSSGSSLFSNSSETSQTGSPEMPKKYDKPVHVVSKCEEIFCLICENNLKICGSSYTNIFKGQKRGSTTLPERISSFIGAAEDLKLCDVGSSYMCAQCQRNLQKAELLEKQVNQIRDTFTNSFSNLSRNSRMKKRRITLNNQQQSSVEVKQLQIRIKELEQERHALRLRLESLEAEYENTVKELQDDVNQLRQDLQGQQQQLTAGDKDKVNIIRELTQQNERLSDQVQHAAEMEGQLVSEVEGLRSQVSLRMSMPDQLDQLDALHAKINELTEKKCEIERKIHVLTEERDSYACSLEESQERILMLEKQKLEQELHIRNQGREIYELQEVNHQLQAQIENLSQRTSYGNTGPPSQTLFNELSGLSVDSDKEPAVLSVQNVFLPQGYPESVSEDYLSYQIWDSIQAFASSITGTLATQSVLKGIGVGNEQATVLGATLTWLLKDCTGMMGQIIFAWVQGTNLDCNAKRYRLLADILNDVAIFLDILASLIPAQLFIFMVCLSSLCRSIVGIAGASTRAALSQHQARRNNMADVSVKDSSQETLVNVTALLFNLILTPFVSKYKELVFYLFTFFTMLHLYSNYSAIKSVTMETINQSRLCILVQEYLRSSTILNVKDVNMQEPVIFATYRKMSIHLGCSINRIYPDESNLANLKEIYKDSKYLVFTDLVDGHIYILLCNGSTVEDQLEGCFQAEVINAAIDNLISPQILEHNKTLQKLTESARDRNPQEVMKYSFEYTKKNFENFKKLLQSKNWITDHHLLGADEWRVDLMMNKKKD</sequence>
<dbReference type="GO" id="GO:0016020">
    <property type="term" value="C:membrane"/>
    <property type="evidence" value="ECO:0007669"/>
    <property type="project" value="UniProtKB-SubCell"/>
</dbReference>
<evidence type="ECO:0000256" key="6">
    <source>
        <dbReference type="SAM" id="Coils"/>
    </source>
</evidence>
<feature type="compositionally biased region" description="Polar residues" evidence="7">
    <location>
        <begin position="66"/>
        <end position="76"/>
    </location>
</feature>
<dbReference type="Proteomes" id="UP000515154">
    <property type="component" value="Linkage group LG26"/>
</dbReference>
<dbReference type="AlphaFoldDB" id="A0A7E6FPH8"/>
<feature type="compositionally biased region" description="Low complexity" evidence="7">
    <location>
        <begin position="77"/>
        <end position="100"/>
    </location>
</feature>
<feature type="domain" description="Protein root UVB sensitive/RUS" evidence="8">
    <location>
        <begin position="455"/>
        <end position="691"/>
    </location>
</feature>
<keyword evidence="10" id="KW-1185">Reference proteome</keyword>
<comment type="subcellular location">
    <subcellularLocation>
        <location evidence="1">Membrane</location>
    </subcellularLocation>
</comment>
<evidence type="ECO:0000313" key="11">
    <source>
        <dbReference type="RefSeq" id="XP_036369410.1"/>
    </source>
</evidence>
<reference evidence="11" key="1">
    <citation type="submission" date="2025-08" db="UniProtKB">
        <authorList>
            <consortium name="RefSeq"/>
        </authorList>
    </citation>
    <scope>IDENTIFICATION</scope>
</reference>
<dbReference type="Pfam" id="PF24160">
    <property type="entry name" value="UVB_sens_C"/>
    <property type="match status" value="1"/>
</dbReference>
<dbReference type="KEGG" id="osn:115224812"/>
<dbReference type="PANTHER" id="PTHR12770">
    <property type="entry name" value="RUS1 FAMILY PROTEIN C16ORF58"/>
    <property type="match status" value="1"/>
</dbReference>
<evidence type="ECO:0000256" key="2">
    <source>
        <dbReference type="ARBA" id="ARBA00007558"/>
    </source>
</evidence>
<dbReference type="InterPro" id="IPR054549">
    <property type="entry name" value="UVB_sens_RUS_dom"/>
</dbReference>
<feature type="compositionally biased region" description="Polar residues" evidence="7">
    <location>
        <begin position="33"/>
        <end position="43"/>
    </location>
</feature>